<reference evidence="4" key="1">
    <citation type="submission" date="2020-05" db="EMBL/GenBank/DDBJ databases">
        <title>Mycena genomes resolve the evolution of fungal bioluminescence.</title>
        <authorList>
            <person name="Tsai I.J."/>
        </authorList>
    </citation>
    <scope>NUCLEOTIDE SEQUENCE</scope>
    <source>
        <strain evidence="4">171206Taipei</strain>
    </source>
</reference>
<feature type="compositionally biased region" description="Polar residues" evidence="3">
    <location>
        <begin position="20"/>
        <end position="33"/>
    </location>
</feature>
<dbReference type="PANTHER" id="PTHR43884">
    <property type="entry name" value="ACYL-COA DEHYDROGENASE"/>
    <property type="match status" value="1"/>
</dbReference>
<dbReference type="Gene3D" id="2.40.110.10">
    <property type="entry name" value="Butyryl-CoA Dehydrogenase, subunit A, domain 2"/>
    <property type="match status" value="1"/>
</dbReference>
<dbReference type="InterPro" id="IPR009100">
    <property type="entry name" value="AcylCoA_DH/oxidase_NM_dom_sf"/>
</dbReference>
<evidence type="ECO:0000313" key="4">
    <source>
        <dbReference type="EMBL" id="KAF7289203.1"/>
    </source>
</evidence>
<protein>
    <submittedName>
        <fullName evidence="4">Acyl-CoA dehydrogenase, mitochondrial</fullName>
    </submittedName>
</protein>
<dbReference type="Proteomes" id="UP000636479">
    <property type="component" value="Unassembled WGS sequence"/>
</dbReference>
<dbReference type="AlphaFoldDB" id="A0A8H6VT83"/>
<dbReference type="SUPFAM" id="SSF56645">
    <property type="entry name" value="Acyl-CoA dehydrogenase NM domain-like"/>
    <property type="match status" value="1"/>
</dbReference>
<organism evidence="4 5">
    <name type="scientific">Mycena indigotica</name>
    <dbReference type="NCBI Taxonomy" id="2126181"/>
    <lineage>
        <taxon>Eukaryota</taxon>
        <taxon>Fungi</taxon>
        <taxon>Dikarya</taxon>
        <taxon>Basidiomycota</taxon>
        <taxon>Agaricomycotina</taxon>
        <taxon>Agaricomycetes</taxon>
        <taxon>Agaricomycetidae</taxon>
        <taxon>Agaricales</taxon>
        <taxon>Marasmiineae</taxon>
        <taxon>Mycenaceae</taxon>
        <taxon>Mycena</taxon>
    </lineage>
</organism>
<dbReference type="RefSeq" id="XP_037213234.1">
    <property type="nucleotide sequence ID" value="XM_037370233.1"/>
</dbReference>
<proteinExistence type="predicted"/>
<dbReference type="GO" id="GO:0005739">
    <property type="term" value="C:mitochondrion"/>
    <property type="evidence" value="ECO:0007669"/>
    <property type="project" value="TreeGrafter"/>
</dbReference>
<comment type="pathway">
    <text evidence="1">Lipid metabolism.</text>
</comment>
<keyword evidence="5" id="KW-1185">Reference proteome</keyword>
<sequence>MRITNSYEAEIFLIFANDTRGSPVSSQPRTWASKSPRKSRNFGIRASSTCTLNFDDLKIPAENATGERTGDRDSKIGAIYEGTSNIQLQTIAKFVQKEYS</sequence>
<comment type="caution">
    <text evidence="4">The sequence shown here is derived from an EMBL/GenBank/DDBJ whole genome shotgun (WGS) entry which is preliminary data.</text>
</comment>
<gene>
    <name evidence="4" type="ORF">MIND_01381500</name>
</gene>
<dbReference type="SUPFAM" id="SSF47203">
    <property type="entry name" value="Acyl-CoA dehydrogenase C-terminal domain-like"/>
    <property type="match status" value="1"/>
</dbReference>
<accession>A0A8H6VT83</accession>
<keyword evidence="2" id="KW-0560">Oxidoreductase</keyword>
<evidence type="ECO:0000256" key="3">
    <source>
        <dbReference type="SAM" id="MobiDB-lite"/>
    </source>
</evidence>
<dbReference type="PANTHER" id="PTHR43884:SF1">
    <property type="entry name" value="SHORT_BRANCHED CHAIN SPECIFIC ACYL-COA DEHYDROGENASE, MITOCHONDRIAL"/>
    <property type="match status" value="1"/>
</dbReference>
<evidence type="ECO:0000313" key="5">
    <source>
        <dbReference type="Proteomes" id="UP000636479"/>
    </source>
</evidence>
<dbReference type="OrthoDB" id="10262177at2759"/>
<evidence type="ECO:0000256" key="2">
    <source>
        <dbReference type="ARBA" id="ARBA00023002"/>
    </source>
</evidence>
<dbReference type="EMBL" id="JACAZF010000017">
    <property type="protein sequence ID" value="KAF7289203.1"/>
    <property type="molecule type" value="Genomic_DNA"/>
</dbReference>
<feature type="region of interest" description="Disordered" evidence="3">
    <location>
        <begin position="20"/>
        <end position="40"/>
    </location>
</feature>
<dbReference type="GO" id="GO:0003995">
    <property type="term" value="F:acyl-CoA dehydrogenase activity"/>
    <property type="evidence" value="ECO:0007669"/>
    <property type="project" value="TreeGrafter"/>
</dbReference>
<evidence type="ECO:0000256" key="1">
    <source>
        <dbReference type="ARBA" id="ARBA00005189"/>
    </source>
</evidence>
<dbReference type="InterPro" id="IPR046373">
    <property type="entry name" value="Acyl-CoA_Oxase/DH_mid-dom_sf"/>
</dbReference>
<dbReference type="InterPro" id="IPR036250">
    <property type="entry name" value="AcylCo_DH-like_C"/>
</dbReference>
<name>A0A8H6VT83_9AGAR</name>
<dbReference type="GeneID" id="59352749"/>